<proteinExistence type="inferred from homology"/>
<keyword evidence="11" id="KW-1185">Reference proteome</keyword>
<dbReference type="GO" id="GO:0005737">
    <property type="term" value="C:cytoplasm"/>
    <property type="evidence" value="ECO:0007669"/>
    <property type="project" value="UniProtKB-SubCell"/>
</dbReference>
<dbReference type="InterPro" id="IPR038881">
    <property type="entry name" value="Yae1-like"/>
</dbReference>
<evidence type="ECO:0000256" key="6">
    <source>
        <dbReference type="ARBA" id="ARBA00022490"/>
    </source>
</evidence>
<evidence type="ECO:0000256" key="2">
    <source>
        <dbReference type="ARBA" id="ARBA00004496"/>
    </source>
</evidence>
<sequence>MDDEAFWSSDPNVLRDSEWDKISSEFTTVGYREGITAGKEGALQEGFDDGFARVGAPIGRELGILRGLSSALLAFLSRPASTPSPATSSSSQLSNSPALVNEVRDIAAALANVRFSDIAPPDLEAIAHAREHLETSNAMDKDEDAADLTDPAKLNEEIKDKRDMESLEDLMAQMGAPGTTSTGAAPAQTRPTANDVTQMKQRLMGIAQGLGLALQWS</sequence>
<name>A0A5C3PQ83_9APHY</name>
<feature type="domain" description="Essential protein Yae1 N-terminal" evidence="9">
    <location>
        <begin position="30"/>
        <end position="68"/>
    </location>
</feature>
<protein>
    <recommendedName>
        <fullName evidence="5">Protein YAE1</fullName>
    </recommendedName>
    <alternativeName>
        <fullName evidence="4">Protein yae1</fullName>
    </alternativeName>
</protein>
<dbReference type="PANTHER" id="PTHR18829">
    <property type="entry name" value="PROTEIN YAE1 HOMOLOG"/>
    <property type="match status" value="1"/>
</dbReference>
<organism evidence="10 11">
    <name type="scientific">Polyporus arcularius HHB13444</name>
    <dbReference type="NCBI Taxonomy" id="1314778"/>
    <lineage>
        <taxon>Eukaryota</taxon>
        <taxon>Fungi</taxon>
        <taxon>Dikarya</taxon>
        <taxon>Basidiomycota</taxon>
        <taxon>Agaricomycotina</taxon>
        <taxon>Agaricomycetes</taxon>
        <taxon>Polyporales</taxon>
        <taxon>Polyporaceae</taxon>
        <taxon>Polyporus</taxon>
    </lineage>
</organism>
<gene>
    <name evidence="10" type="ORF">K466DRAFT_481629</name>
</gene>
<dbReference type="Pfam" id="PF09811">
    <property type="entry name" value="Yae1_N"/>
    <property type="match status" value="1"/>
</dbReference>
<dbReference type="GO" id="GO:0005634">
    <property type="term" value="C:nucleus"/>
    <property type="evidence" value="ECO:0007669"/>
    <property type="project" value="UniProtKB-SubCell"/>
</dbReference>
<comment type="subcellular location">
    <subcellularLocation>
        <location evidence="2">Cytoplasm</location>
    </subcellularLocation>
    <subcellularLocation>
        <location evidence="1">Nucleus</location>
    </subcellularLocation>
</comment>
<evidence type="ECO:0000256" key="1">
    <source>
        <dbReference type="ARBA" id="ARBA00004123"/>
    </source>
</evidence>
<evidence type="ECO:0000259" key="9">
    <source>
        <dbReference type="Pfam" id="PF09811"/>
    </source>
</evidence>
<evidence type="ECO:0000313" key="11">
    <source>
        <dbReference type="Proteomes" id="UP000308197"/>
    </source>
</evidence>
<comment type="similarity">
    <text evidence="3">Belongs to the YAE1 family.</text>
</comment>
<dbReference type="Proteomes" id="UP000308197">
    <property type="component" value="Unassembled WGS sequence"/>
</dbReference>
<dbReference type="PANTHER" id="PTHR18829:SF0">
    <property type="entry name" value="PROTEIN YAE1 HOMOLOG"/>
    <property type="match status" value="1"/>
</dbReference>
<dbReference type="AlphaFoldDB" id="A0A5C3PQ83"/>
<reference evidence="10 11" key="1">
    <citation type="journal article" date="2019" name="Nat. Ecol. Evol.">
        <title>Megaphylogeny resolves global patterns of mushroom evolution.</title>
        <authorList>
            <person name="Varga T."/>
            <person name="Krizsan K."/>
            <person name="Foldi C."/>
            <person name="Dima B."/>
            <person name="Sanchez-Garcia M."/>
            <person name="Sanchez-Ramirez S."/>
            <person name="Szollosi G.J."/>
            <person name="Szarkandi J.G."/>
            <person name="Papp V."/>
            <person name="Albert L."/>
            <person name="Andreopoulos W."/>
            <person name="Angelini C."/>
            <person name="Antonin V."/>
            <person name="Barry K.W."/>
            <person name="Bougher N.L."/>
            <person name="Buchanan P."/>
            <person name="Buyck B."/>
            <person name="Bense V."/>
            <person name="Catcheside P."/>
            <person name="Chovatia M."/>
            <person name="Cooper J."/>
            <person name="Damon W."/>
            <person name="Desjardin D."/>
            <person name="Finy P."/>
            <person name="Geml J."/>
            <person name="Haridas S."/>
            <person name="Hughes K."/>
            <person name="Justo A."/>
            <person name="Karasinski D."/>
            <person name="Kautmanova I."/>
            <person name="Kiss B."/>
            <person name="Kocsube S."/>
            <person name="Kotiranta H."/>
            <person name="LaButti K.M."/>
            <person name="Lechner B.E."/>
            <person name="Liimatainen K."/>
            <person name="Lipzen A."/>
            <person name="Lukacs Z."/>
            <person name="Mihaltcheva S."/>
            <person name="Morgado L.N."/>
            <person name="Niskanen T."/>
            <person name="Noordeloos M.E."/>
            <person name="Ohm R.A."/>
            <person name="Ortiz-Santana B."/>
            <person name="Ovrebo C."/>
            <person name="Racz N."/>
            <person name="Riley R."/>
            <person name="Savchenko A."/>
            <person name="Shiryaev A."/>
            <person name="Soop K."/>
            <person name="Spirin V."/>
            <person name="Szebenyi C."/>
            <person name="Tomsovsky M."/>
            <person name="Tulloss R.E."/>
            <person name="Uehling J."/>
            <person name="Grigoriev I.V."/>
            <person name="Vagvolgyi C."/>
            <person name="Papp T."/>
            <person name="Martin F.M."/>
            <person name="Miettinen O."/>
            <person name="Hibbett D.S."/>
            <person name="Nagy L.G."/>
        </authorList>
    </citation>
    <scope>NUCLEOTIDE SEQUENCE [LARGE SCALE GENOMIC DNA]</scope>
    <source>
        <strain evidence="10 11">HHB13444</strain>
    </source>
</reference>
<feature type="region of interest" description="Disordered" evidence="8">
    <location>
        <begin position="135"/>
        <end position="158"/>
    </location>
</feature>
<dbReference type="STRING" id="1314778.A0A5C3PQ83"/>
<evidence type="ECO:0000256" key="4">
    <source>
        <dbReference type="ARBA" id="ARBA00017286"/>
    </source>
</evidence>
<keyword evidence="7" id="KW-0539">Nucleus</keyword>
<evidence type="ECO:0000256" key="3">
    <source>
        <dbReference type="ARBA" id="ARBA00007096"/>
    </source>
</evidence>
<evidence type="ECO:0000256" key="5">
    <source>
        <dbReference type="ARBA" id="ARBA00018400"/>
    </source>
</evidence>
<evidence type="ECO:0000256" key="7">
    <source>
        <dbReference type="ARBA" id="ARBA00023242"/>
    </source>
</evidence>
<evidence type="ECO:0000313" key="10">
    <source>
        <dbReference type="EMBL" id="TFK91954.1"/>
    </source>
</evidence>
<dbReference type="EMBL" id="ML211008">
    <property type="protein sequence ID" value="TFK91954.1"/>
    <property type="molecule type" value="Genomic_DNA"/>
</dbReference>
<evidence type="ECO:0000256" key="8">
    <source>
        <dbReference type="SAM" id="MobiDB-lite"/>
    </source>
</evidence>
<accession>A0A5C3PQ83</accession>
<dbReference type="InParanoid" id="A0A5C3PQ83"/>
<dbReference type="InterPro" id="IPR019191">
    <property type="entry name" value="Essential_protein_Yae1_N"/>
</dbReference>
<keyword evidence="6" id="KW-0963">Cytoplasm</keyword>